<evidence type="ECO:0000256" key="13">
    <source>
        <dbReference type="ARBA" id="ARBA00022884"/>
    </source>
</evidence>
<organism evidence="26 27">
    <name type="scientific">Armillaria ostoyae</name>
    <name type="common">Armillaria root rot fungus</name>
    <dbReference type="NCBI Taxonomy" id="47428"/>
    <lineage>
        <taxon>Eukaryota</taxon>
        <taxon>Fungi</taxon>
        <taxon>Dikarya</taxon>
        <taxon>Basidiomycota</taxon>
        <taxon>Agaricomycotina</taxon>
        <taxon>Agaricomycetes</taxon>
        <taxon>Agaricomycetidae</taxon>
        <taxon>Agaricales</taxon>
        <taxon>Marasmiineae</taxon>
        <taxon>Physalacriaceae</taxon>
        <taxon>Armillaria</taxon>
    </lineage>
</organism>
<feature type="region of interest" description="Disordered" evidence="23">
    <location>
        <begin position="186"/>
        <end position="226"/>
    </location>
</feature>
<keyword evidence="13" id="KW-0694">RNA-binding</keyword>
<keyword evidence="2" id="KW-0815">Transposition</keyword>
<evidence type="ECO:0000313" key="26">
    <source>
        <dbReference type="EMBL" id="SJL08168.1"/>
    </source>
</evidence>
<feature type="region of interest" description="Disordered" evidence="23">
    <location>
        <begin position="136"/>
        <end position="163"/>
    </location>
</feature>
<evidence type="ECO:0000256" key="12">
    <source>
        <dbReference type="ARBA" id="ARBA00022842"/>
    </source>
</evidence>
<keyword evidence="7" id="KW-0479">Metal-binding</keyword>
<evidence type="ECO:0000256" key="17">
    <source>
        <dbReference type="ARBA" id="ARBA00023113"/>
    </source>
</evidence>
<keyword evidence="22" id="KW-0862">Zinc</keyword>
<keyword evidence="9" id="KW-0255">Endonuclease</keyword>
<dbReference type="STRING" id="47428.A0A284RHE2"/>
<feature type="domain" description="Integrase catalytic" evidence="25">
    <location>
        <begin position="441"/>
        <end position="607"/>
    </location>
</feature>
<keyword evidence="16" id="KW-0808">Transferase</keyword>
<dbReference type="InterPro" id="IPR057670">
    <property type="entry name" value="SH3_retrovirus"/>
</dbReference>
<name>A0A284RHE2_ARMOS</name>
<feature type="compositionally biased region" description="Basic residues" evidence="23">
    <location>
        <begin position="197"/>
        <end position="208"/>
    </location>
</feature>
<evidence type="ECO:0000256" key="19">
    <source>
        <dbReference type="ARBA" id="ARBA00023268"/>
    </source>
</evidence>
<dbReference type="Pfam" id="PF25597">
    <property type="entry name" value="SH3_retrovirus"/>
    <property type="match status" value="1"/>
</dbReference>
<dbReference type="GO" id="GO:0006508">
    <property type="term" value="P:proteolysis"/>
    <property type="evidence" value="ECO:0007669"/>
    <property type="project" value="UniProtKB-KW"/>
</dbReference>
<keyword evidence="18" id="KW-0233">DNA recombination</keyword>
<evidence type="ECO:0000256" key="11">
    <source>
        <dbReference type="ARBA" id="ARBA00022840"/>
    </source>
</evidence>
<evidence type="ECO:0000259" key="24">
    <source>
        <dbReference type="PROSITE" id="PS50158"/>
    </source>
</evidence>
<dbReference type="Pfam" id="PF00665">
    <property type="entry name" value="rve"/>
    <property type="match status" value="1"/>
</dbReference>
<keyword evidence="15" id="KW-0695">RNA-directed DNA polymerase</keyword>
<evidence type="ECO:0000256" key="5">
    <source>
        <dbReference type="ARBA" id="ARBA00022695"/>
    </source>
</evidence>
<feature type="region of interest" description="Disordered" evidence="23">
    <location>
        <begin position="679"/>
        <end position="781"/>
    </location>
</feature>
<dbReference type="AlphaFoldDB" id="A0A284RHE2"/>
<keyword evidence="27" id="KW-1185">Reference proteome</keyword>
<evidence type="ECO:0000256" key="4">
    <source>
        <dbReference type="ARBA" id="ARBA00022670"/>
    </source>
</evidence>
<evidence type="ECO:0000256" key="10">
    <source>
        <dbReference type="ARBA" id="ARBA00022801"/>
    </source>
</evidence>
<evidence type="ECO:0000256" key="20">
    <source>
        <dbReference type="ARBA" id="ARBA00048173"/>
    </source>
</evidence>
<comment type="catalytic activity">
    <reaction evidence="21">
        <text>DNA(n) + a 2'-deoxyribonucleoside 5'-triphosphate = DNA(n+1) + diphosphate</text>
        <dbReference type="Rhea" id="RHEA:22508"/>
        <dbReference type="Rhea" id="RHEA-COMP:17339"/>
        <dbReference type="Rhea" id="RHEA-COMP:17340"/>
        <dbReference type="ChEBI" id="CHEBI:33019"/>
        <dbReference type="ChEBI" id="CHEBI:61560"/>
        <dbReference type="ChEBI" id="CHEBI:173112"/>
        <dbReference type="EC" id="2.7.7.7"/>
    </reaction>
</comment>
<comment type="function">
    <text evidence="1">The aspartyl protease (PR) mediates the proteolytic cleavages of the Gag and Gag-Pol polyproteins after assembly of the VLP.</text>
</comment>
<gene>
    <name evidence="26" type="ORF">ARMOST_11531</name>
</gene>
<dbReference type="OrthoDB" id="7691805at2759"/>
<evidence type="ECO:0000256" key="23">
    <source>
        <dbReference type="SAM" id="MobiDB-lite"/>
    </source>
</evidence>
<dbReference type="InterPro" id="IPR001584">
    <property type="entry name" value="Integrase_cat-core"/>
</dbReference>
<dbReference type="InterPro" id="IPR036397">
    <property type="entry name" value="RNaseH_sf"/>
</dbReference>
<dbReference type="SUPFAM" id="SSF53098">
    <property type="entry name" value="Ribonuclease H-like"/>
    <property type="match status" value="1"/>
</dbReference>
<evidence type="ECO:0000256" key="3">
    <source>
        <dbReference type="ARBA" id="ARBA00022612"/>
    </source>
</evidence>
<dbReference type="GO" id="GO:0005634">
    <property type="term" value="C:nucleus"/>
    <property type="evidence" value="ECO:0007669"/>
    <property type="project" value="UniProtKB-ARBA"/>
</dbReference>
<protein>
    <recommendedName>
        <fullName evidence="28">Integrase catalytic domain-containing protein</fullName>
    </recommendedName>
</protein>
<keyword evidence="10" id="KW-0378">Hydrolase</keyword>
<evidence type="ECO:0000256" key="2">
    <source>
        <dbReference type="ARBA" id="ARBA00022578"/>
    </source>
</evidence>
<feature type="compositionally biased region" description="Polar residues" evidence="23">
    <location>
        <begin position="731"/>
        <end position="747"/>
    </location>
</feature>
<evidence type="ECO:0000256" key="21">
    <source>
        <dbReference type="ARBA" id="ARBA00049244"/>
    </source>
</evidence>
<keyword evidence="17" id="KW-0917">Virion maturation</keyword>
<keyword evidence="16" id="KW-0239">DNA-directed DNA polymerase</keyword>
<keyword evidence="22" id="KW-0863">Zinc-finger</keyword>
<dbReference type="Proteomes" id="UP000219338">
    <property type="component" value="Unassembled WGS sequence"/>
</dbReference>
<dbReference type="InterPro" id="IPR054722">
    <property type="entry name" value="PolX-like_BBD"/>
</dbReference>
<dbReference type="GO" id="GO:0008270">
    <property type="term" value="F:zinc ion binding"/>
    <property type="evidence" value="ECO:0007669"/>
    <property type="project" value="UniProtKB-KW"/>
</dbReference>
<accession>A0A284RHE2</accession>
<evidence type="ECO:0000256" key="16">
    <source>
        <dbReference type="ARBA" id="ARBA00022932"/>
    </source>
</evidence>
<dbReference type="SMART" id="SM00343">
    <property type="entry name" value="ZnF_C2HC"/>
    <property type="match status" value="1"/>
</dbReference>
<dbReference type="Pfam" id="PF22936">
    <property type="entry name" value="Pol_BBD"/>
    <property type="match status" value="1"/>
</dbReference>
<keyword evidence="14" id="KW-0229">DNA integration</keyword>
<dbReference type="GO" id="GO:0006310">
    <property type="term" value="P:DNA recombination"/>
    <property type="evidence" value="ECO:0007669"/>
    <property type="project" value="UniProtKB-KW"/>
</dbReference>
<dbReference type="Pfam" id="PF13976">
    <property type="entry name" value="gag_pre-integrs"/>
    <property type="match status" value="1"/>
</dbReference>
<evidence type="ECO:0000256" key="9">
    <source>
        <dbReference type="ARBA" id="ARBA00022759"/>
    </source>
</evidence>
<dbReference type="InterPro" id="IPR001878">
    <property type="entry name" value="Znf_CCHC"/>
</dbReference>
<dbReference type="GO" id="GO:0003723">
    <property type="term" value="F:RNA binding"/>
    <property type="evidence" value="ECO:0007669"/>
    <property type="project" value="UniProtKB-KW"/>
</dbReference>
<dbReference type="PROSITE" id="PS50158">
    <property type="entry name" value="ZF_CCHC"/>
    <property type="match status" value="1"/>
</dbReference>
<dbReference type="GO" id="GO:0008233">
    <property type="term" value="F:peptidase activity"/>
    <property type="evidence" value="ECO:0007669"/>
    <property type="project" value="UniProtKB-KW"/>
</dbReference>
<dbReference type="GO" id="GO:0003887">
    <property type="term" value="F:DNA-directed DNA polymerase activity"/>
    <property type="evidence" value="ECO:0007669"/>
    <property type="project" value="UniProtKB-KW"/>
</dbReference>
<keyword evidence="4" id="KW-0645">Protease</keyword>
<keyword evidence="11" id="KW-0067">ATP-binding</keyword>
<evidence type="ECO:0000256" key="6">
    <source>
        <dbReference type="ARBA" id="ARBA00022722"/>
    </source>
</evidence>
<keyword evidence="19" id="KW-0511">Multifunctional enzyme</keyword>
<dbReference type="GO" id="GO:0005524">
    <property type="term" value="F:ATP binding"/>
    <property type="evidence" value="ECO:0007669"/>
    <property type="project" value="UniProtKB-KW"/>
</dbReference>
<sequence>MDGKAQTQIELTLSDTQMIHIAGAITTAEMWKQLKLVKEARGKLGILSYRRRLYRTVANESTDIVEHITEMRHTQEELGMLGSQVSDEDFLMLLITSLPESWDQFTTAYLGATGNNPTVTSHEFIAIVMEENRRRLEKSSGGESAMYGHGKSQRGRVNWKQNKEKDNSEEECWNCHKRGHISAECWSKGGGMEGKGPKSRGKGHRKGKDHANQAKQSDIGSDIPETAYPVTDTSCPQFDSHFSRYDWLADSGTTSHICNNRDSFMDFKPLTESSINGIGNQTIKALGRGTVIIDCKVGSKTITHHLKDTLFAPKAINNLISISRLDDAGMEARFRRGKVEFLRNSNQVLAVGHKSRRLYQMAAHARITAEQSNIAEDSQNMWDSWHRRFGHLGITGLQRLAKDGLVEGLTIDKDSPPFTQCEACIQAKQTHSPYPQEAKHRREIPGELTHSDVWGPARVASLQGSKYNIAFTDDATRRCVPKFMKVKSQAFDKIKEYITFIERQFGVKPKVIRVDNAKELISKEVKDWLKEKGIELQTTAPYAHSSNGVAERFNRTLIKLTRTMLIVRGLPSFLWETAIEYAAYIRNMVPTRALEGKTPEEAWTKTKPNVSHLKEFGCDVWILTEGQNLSKLEPKSKKFIFVGYLDGPKAIKYYDPRLRQIRVSRNFIFAEPSKAVDIEKTDNMRLEGETGNSDPQLPAGNEESANKDKPETGKPSPAVTSVPIPSRIPKTISSSSQSPKTDGQSWETMGYPRRSEHAIKDHNYRKMGNPDSRLPPVPRQASTSSVTDMEQLNEEDFANLASIQSYLAGDRMPVSPNDFPRSLKEAEASAEWLDWKRAMDEEIHTIQEMGTYTLEDLPKEREAIGSKWVFSKKYDENGNVSRYKARLVAQGYSQIPGVDFYETFAPVVRLESVRAALGIAAIKNLEISQMDVKGAYLNGELKEEIFMRQPQGYDDGSGRVC</sequence>
<keyword evidence="12" id="KW-0460">Magnesium</keyword>
<dbReference type="EMBL" id="FUEG01000009">
    <property type="protein sequence ID" value="SJL08168.1"/>
    <property type="molecule type" value="Genomic_DNA"/>
</dbReference>
<evidence type="ECO:0000256" key="15">
    <source>
        <dbReference type="ARBA" id="ARBA00022918"/>
    </source>
</evidence>
<dbReference type="OMA" id="RRSEHAI"/>
<keyword evidence="3" id="KW-1188">Viral release from host cell</keyword>
<dbReference type="InterPro" id="IPR025724">
    <property type="entry name" value="GAG-pre-integrase_dom"/>
</dbReference>
<dbReference type="GO" id="GO:0015074">
    <property type="term" value="P:DNA integration"/>
    <property type="evidence" value="ECO:0007669"/>
    <property type="project" value="UniProtKB-KW"/>
</dbReference>
<evidence type="ECO:0008006" key="28">
    <source>
        <dbReference type="Google" id="ProtNLM"/>
    </source>
</evidence>
<dbReference type="Pfam" id="PF14223">
    <property type="entry name" value="Retrotran_gag_2"/>
    <property type="match status" value="1"/>
</dbReference>
<evidence type="ECO:0000259" key="25">
    <source>
        <dbReference type="PROSITE" id="PS50994"/>
    </source>
</evidence>
<dbReference type="Gene3D" id="3.30.420.10">
    <property type="entry name" value="Ribonuclease H-like superfamily/Ribonuclease H"/>
    <property type="match status" value="1"/>
</dbReference>
<dbReference type="InterPro" id="IPR039537">
    <property type="entry name" value="Retrotran_Ty1/copia-like"/>
</dbReference>
<evidence type="ECO:0000256" key="8">
    <source>
        <dbReference type="ARBA" id="ARBA00022741"/>
    </source>
</evidence>
<dbReference type="PANTHER" id="PTHR42648">
    <property type="entry name" value="TRANSPOSASE, PUTATIVE-RELATED"/>
    <property type="match status" value="1"/>
</dbReference>
<dbReference type="GO" id="GO:0003964">
    <property type="term" value="F:RNA-directed DNA polymerase activity"/>
    <property type="evidence" value="ECO:0007669"/>
    <property type="project" value="UniProtKB-KW"/>
</dbReference>
<comment type="catalytic activity">
    <reaction evidence="20">
        <text>DNA(n) + a 2'-deoxyribonucleoside 5'-triphosphate = DNA(n+1) + diphosphate</text>
        <dbReference type="Rhea" id="RHEA:22508"/>
        <dbReference type="Rhea" id="RHEA-COMP:17339"/>
        <dbReference type="Rhea" id="RHEA-COMP:17340"/>
        <dbReference type="ChEBI" id="CHEBI:33019"/>
        <dbReference type="ChEBI" id="CHEBI:61560"/>
        <dbReference type="ChEBI" id="CHEBI:173112"/>
        <dbReference type="EC" id="2.7.7.49"/>
    </reaction>
</comment>
<feature type="domain" description="CCHC-type" evidence="24">
    <location>
        <begin position="172"/>
        <end position="185"/>
    </location>
</feature>
<dbReference type="GO" id="GO:0032196">
    <property type="term" value="P:transposition"/>
    <property type="evidence" value="ECO:0007669"/>
    <property type="project" value="UniProtKB-KW"/>
</dbReference>
<evidence type="ECO:0000313" key="27">
    <source>
        <dbReference type="Proteomes" id="UP000219338"/>
    </source>
</evidence>
<dbReference type="GO" id="GO:0004519">
    <property type="term" value="F:endonuclease activity"/>
    <property type="evidence" value="ECO:0007669"/>
    <property type="project" value="UniProtKB-KW"/>
</dbReference>
<evidence type="ECO:0000256" key="18">
    <source>
        <dbReference type="ARBA" id="ARBA00023172"/>
    </source>
</evidence>
<dbReference type="PROSITE" id="PS50994">
    <property type="entry name" value="INTEGRASE"/>
    <property type="match status" value="1"/>
</dbReference>
<evidence type="ECO:0000256" key="22">
    <source>
        <dbReference type="PROSITE-ProRule" id="PRU00047"/>
    </source>
</evidence>
<dbReference type="InterPro" id="IPR012337">
    <property type="entry name" value="RNaseH-like_sf"/>
</dbReference>
<keyword evidence="6" id="KW-0540">Nuclease</keyword>
<dbReference type="InterPro" id="IPR013103">
    <property type="entry name" value="RVT_2"/>
</dbReference>
<feature type="compositionally biased region" description="Basic and acidic residues" evidence="23">
    <location>
        <begin position="679"/>
        <end position="688"/>
    </location>
</feature>
<dbReference type="PANTHER" id="PTHR42648:SF11">
    <property type="entry name" value="TRANSPOSON TY4-P GAG-POL POLYPROTEIN"/>
    <property type="match status" value="1"/>
</dbReference>
<evidence type="ECO:0000256" key="1">
    <source>
        <dbReference type="ARBA" id="ARBA00002180"/>
    </source>
</evidence>
<dbReference type="Pfam" id="PF07727">
    <property type="entry name" value="RVT_2"/>
    <property type="match status" value="1"/>
</dbReference>
<evidence type="ECO:0000256" key="14">
    <source>
        <dbReference type="ARBA" id="ARBA00022908"/>
    </source>
</evidence>
<keyword evidence="8" id="KW-0547">Nucleotide-binding</keyword>
<reference evidence="27" key="1">
    <citation type="journal article" date="2017" name="Nat. Ecol. Evol.">
        <title>Genome expansion and lineage-specific genetic innovations in the forest pathogenic fungi Armillaria.</title>
        <authorList>
            <person name="Sipos G."/>
            <person name="Prasanna A.N."/>
            <person name="Walter M.C."/>
            <person name="O'Connor E."/>
            <person name="Balint B."/>
            <person name="Krizsan K."/>
            <person name="Kiss B."/>
            <person name="Hess J."/>
            <person name="Varga T."/>
            <person name="Slot J."/>
            <person name="Riley R."/>
            <person name="Boka B."/>
            <person name="Rigling D."/>
            <person name="Barry K."/>
            <person name="Lee J."/>
            <person name="Mihaltcheva S."/>
            <person name="LaButti K."/>
            <person name="Lipzen A."/>
            <person name="Waldron R."/>
            <person name="Moloney N.M."/>
            <person name="Sperisen C."/>
            <person name="Kredics L."/>
            <person name="Vagvoelgyi C."/>
            <person name="Patrignani A."/>
            <person name="Fitzpatrick D."/>
            <person name="Nagy I."/>
            <person name="Doyle S."/>
            <person name="Anderson J.B."/>
            <person name="Grigoriev I.V."/>
            <person name="Gueldener U."/>
            <person name="Muensterkoetter M."/>
            <person name="Nagy L.G."/>
        </authorList>
    </citation>
    <scope>NUCLEOTIDE SEQUENCE [LARGE SCALE GENOMIC DNA]</scope>
    <source>
        <strain evidence="27">C18/9</strain>
    </source>
</reference>
<proteinExistence type="predicted"/>
<keyword evidence="5" id="KW-0548">Nucleotidyltransferase</keyword>
<feature type="compositionally biased region" description="Basic and acidic residues" evidence="23">
    <location>
        <begin position="753"/>
        <end position="764"/>
    </location>
</feature>
<evidence type="ECO:0000256" key="7">
    <source>
        <dbReference type="ARBA" id="ARBA00022723"/>
    </source>
</evidence>